<organism evidence="3 4">
    <name type="scientific">Buddleja alternifolia</name>
    <dbReference type="NCBI Taxonomy" id="168488"/>
    <lineage>
        <taxon>Eukaryota</taxon>
        <taxon>Viridiplantae</taxon>
        <taxon>Streptophyta</taxon>
        <taxon>Embryophyta</taxon>
        <taxon>Tracheophyta</taxon>
        <taxon>Spermatophyta</taxon>
        <taxon>Magnoliopsida</taxon>
        <taxon>eudicotyledons</taxon>
        <taxon>Gunneridae</taxon>
        <taxon>Pentapetalae</taxon>
        <taxon>asterids</taxon>
        <taxon>lamiids</taxon>
        <taxon>Lamiales</taxon>
        <taxon>Scrophulariaceae</taxon>
        <taxon>Buddlejeae</taxon>
        <taxon>Buddleja</taxon>
    </lineage>
</organism>
<dbReference type="InterPro" id="IPR007321">
    <property type="entry name" value="Transposase_28"/>
</dbReference>
<dbReference type="AlphaFoldDB" id="A0AAV6Y3I0"/>
<proteinExistence type="predicted"/>
<dbReference type="Proteomes" id="UP000826271">
    <property type="component" value="Unassembled WGS sequence"/>
</dbReference>
<feature type="compositionally biased region" description="Basic and acidic residues" evidence="1">
    <location>
        <begin position="203"/>
        <end position="212"/>
    </location>
</feature>
<sequence length="228" mass="25380">MFDPPDGCRTFFMSTLESGLWFPIPEPMENILRHLGLCPAQLMPNSYCLMACFIVIMQLFGLEPSWAHFWTLFQINESSVVTGDGLPFYYLAVKKTNRFIDNVEGRVVWPSSFILDDLTICSFDASVINNERILSMAGISPAPYPPDQSLAMSLQDAMIENKMHERKEYLLSVARARGYPLFVGGVRNPLSKSASSKSVSSKSEARPAETAHSEPVAPPTDLPPCCSY</sequence>
<evidence type="ECO:0000313" key="3">
    <source>
        <dbReference type="EMBL" id="KAG8388295.1"/>
    </source>
</evidence>
<reference evidence="3" key="1">
    <citation type="submission" date="2019-10" db="EMBL/GenBank/DDBJ databases">
        <authorList>
            <person name="Zhang R."/>
            <person name="Pan Y."/>
            <person name="Wang J."/>
            <person name="Ma R."/>
            <person name="Yu S."/>
        </authorList>
    </citation>
    <scope>NUCLEOTIDE SEQUENCE</scope>
    <source>
        <strain evidence="3">LA-IB0</strain>
        <tissue evidence="3">Leaf</tissue>
    </source>
</reference>
<feature type="compositionally biased region" description="Low complexity" evidence="1">
    <location>
        <begin position="191"/>
        <end position="202"/>
    </location>
</feature>
<evidence type="ECO:0000256" key="1">
    <source>
        <dbReference type="SAM" id="MobiDB-lite"/>
    </source>
</evidence>
<feature type="region of interest" description="Disordered" evidence="1">
    <location>
        <begin position="189"/>
        <end position="228"/>
    </location>
</feature>
<feature type="domain" description="Transposase (putative) gypsy type" evidence="2">
    <location>
        <begin position="11"/>
        <end position="76"/>
    </location>
</feature>
<accession>A0AAV6Y3I0</accession>
<dbReference type="EMBL" id="WHWC01000002">
    <property type="protein sequence ID" value="KAG8388295.1"/>
    <property type="molecule type" value="Genomic_DNA"/>
</dbReference>
<name>A0AAV6Y3I0_9LAMI</name>
<keyword evidence="4" id="KW-1185">Reference proteome</keyword>
<evidence type="ECO:0000259" key="2">
    <source>
        <dbReference type="Pfam" id="PF04195"/>
    </source>
</evidence>
<protein>
    <recommendedName>
        <fullName evidence="2">Transposase (putative) gypsy type domain-containing protein</fullName>
    </recommendedName>
</protein>
<comment type="caution">
    <text evidence="3">The sequence shown here is derived from an EMBL/GenBank/DDBJ whole genome shotgun (WGS) entry which is preliminary data.</text>
</comment>
<evidence type="ECO:0000313" key="4">
    <source>
        <dbReference type="Proteomes" id="UP000826271"/>
    </source>
</evidence>
<gene>
    <name evidence="3" type="ORF">BUALT_Bualt02G0110700</name>
</gene>
<dbReference type="Pfam" id="PF04195">
    <property type="entry name" value="Transposase_28"/>
    <property type="match status" value="1"/>
</dbReference>